<evidence type="ECO:0000313" key="1">
    <source>
        <dbReference type="EMBL" id="MBB4929814.1"/>
    </source>
</evidence>
<reference evidence="1 2" key="1">
    <citation type="submission" date="2020-08" db="EMBL/GenBank/DDBJ databases">
        <title>Sequencing the genomes of 1000 actinobacteria strains.</title>
        <authorList>
            <person name="Klenk H.-P."/>
        </authorList>
    </citation>
    <scope>NUCLEOTIDE SEQUENCE [LARGE SCALE GENOMIC DNA]</scope>
    <source>
        <strain evidence="1 2">DSM 102030</strain>
    </source>
</reference>
<name>A0A7W7RD97_9ACTN</name>
<dbReference type="Proteomes" id="UP000523007">
    <property type="component" value="Unassembled WGS sequence"/>
</dbReference>
<evidence type="ECO:0000313" key="2">
    <source>
        <dbReference type="Proteomes" id="UP000523007"/>
    </source>
</evidence>
<gene>
    <name evidence="1" type="ORF">F4561_000634</name>
</gene>
<proteinExistence type="predicted"/>
<keyword evidence="2" id="KW-1185">Reference proteome</keyword>
<accession>A0A7W7RD97</accession>
<dbReference type="RefSeq" id="WP_184574575.1">
    <property type="nucleotide sequence ID" value="NZ_JACHJT010000001.1"/>
</dbReference>
<sequence length="72" mass="7758">MSATHLPGGPPTPCAFVREVGGRPLTRYELRKRRTLAETAGQTWAFFAAWESIPYVAAISVAMLIGQAPGID</sequence>
<protein>
    <submittedName>
        <fullName evidence="1">Uncharacterized protein</fullName>
    </submittedName>
</protein>
<organism evidence="1 2">
    <name type="scientific">Lipingzhangella halophila</name>
    <dbReference type="NCBI Taxonomy" id="1783352"/>
    <lineage>
        <taxon>Bacteria</taxon>
        <taxon>Bacillati</taxon>
        <taxon>Actinomycetota</taxon>
        <taxon>Actinomycetes</taxon>
        <taxon>Streptosporangiales</taxon>
        <taxon>Nocardiopsidaceae</taxon>
        <taxon>Lipingzhangella</taxon>
    </lineage>
</organism>
<dbReference type="EMBL" id="JACHJT010000001">
    <property type="protein sequence ID" value="MBB4929814.1"/>
    <property type="molecule type" value="Genomic_DNA"/>
</dbReference>
<dbReference type="AlphaFoldDB" id="A0A7W7RD97"/>
<comment type="caution">
    <text evidence="1">The sequence shown here is derived from an EMBL/GenBank/DDBJ whole genome shotgun (WGS) entry which is preliminary data.</text>
</comment>